<keyword evidence="3" id="KW-1185">Reference proteome</keyword>
<evidence type="ECO:0000313" key="3">
    <source>
        <dbReference type="Proteomes" id="UP000284178"/>
    </source>
</evidence>
<dbReference type="InterPro" id="IPR036005">
    <property type="entry name" value="Creatinase/aminopeptidase-like"/>
</dbReference>
<keyword evidence="2" id="KW-0645">Protease</keyword>
<accession>A0A412G0V4</accession>
<keyword evidence="2" id="KW-0031">Aminopeptidase</keyword>
<evidence type="ECO:0000313" key="2">
    <source>
        <dbReference type="EMBL" id="RGR74061.1"/>
    </source>
</evidence>
<dbReference type="Gene3D" id="3.40.350.10">
    <property type="entry name" value="Creatinase/prolidase N-terminal domain"/>
    <property type="match status" value="1"/>
</dbReference>
<sequence>MNFYFWSESCPAYSKISGYNRNIKAGAGSESAIRKPDIPTRGGESMTRKVIWDSAPVPRFHPQRQPVFLSDQTMKERRDKILTRMAEHQLDCLAVYCDLEHGSNFEYLTGFLTRFEESVLLLFKTGRAVLLLGNENTKMVHTSRIPATMLHVPFFSLPNQPMTDDGRLCDFFTQAGIEAGMKIGVAGWKLFTSQAEENSTLFDVPSFIVEALRQAGGRLINATGLFVDPRNGARITNNANELIHYEYGASLASDCVLRAMEALAPGKTELEIGSLMNAEGQRPSVVTIFSTGDRFEKANLYPRGKAIQLGDKLSLTTGYKGGLTSRAGYAVSDPSQLPEGVQDYLEKLAMPYYAAVAEWLETIHVGLGGGELYEHIERVLPKSQYHWSLNPGHLSADEEWLCSPITPGSTIPLASGMLFQIDIIPSLPGYGGTGAESTVALADEALRCQIEKEDPVLWETIRQRRAYIQQELGIVLHEDVLPMCDTVAYYRPLMLNREKVLKIKR</sequence>
<gene>
    <name evidence="2" type="ORF">DWY25_09615</name>
</gene>
<keyword evidence="2" id="KW-0378">Hydrolase</keyword>
<dbReference type="SUPFAM" id="SSF55920">
    <property type="entry name" value="Creatinase/aminopeptidase"/>
    <property type="match status" value="1"/>
</dbReference>
<reference evidence="2 3" key="1">
    <citation type="submission" date="2018-08" db="EMBL/GenBank/DDBJ databases">
        <title>A genome reference for cultivated species of the human gut microbiota.</title>
        <authorList>
            <person name="Zou Y."/>
            <person name="Xue W."/>
            <person name="Luo G."/>
        </authorList>
    </citation>
    <scope>NUCLEOTIDE SEQUENCE [LARGE SCALE GENOMIC DNA]</scope>
    <source>
        <strain evidence="2 3">AF24-29</strain>
    </source>
</reference>
<protein>
    <submittedName>
        <fullName evidence="2">Xaa-Pro aminopeptidase</fullName>
    </submittedName>
</protein>
<dbReference type="Proteomes" id="UP000284178">
    <property type="component" value="Unassembled WGS sequence"/>
</dbReference>
<dbReference type="InterPro" id="IPR000587">
    <property type="entry name" value="Creatinase_N"/>
</dbReference>
<dbReference type="CDD" id="cd01066">
    <property type="entry name" value="APP_MetAP"/>
    <property type="match status" value="1"/>
</dbReference>
<name>A0A412G0V4_9FIRM</name>
<dbReference type="InterPro" id="IPR029149">
    <property type="entry name" value="Creatin/AminoP/Spt16_N"/>
</dbReference>
<organism evidence="2 3">
    <name type="scientific">Holdemania filiformis</name>
    <dbReference type="NCBI Taxonomy" id="61171"/>
    <lineage>
        <taxon>Bacteria</taxon>
        <taxon>Bacillati</taxon>
        <taxon>Bacillota</taxon>
        <taxon>Erysipelotrichia</taxon>
        <taxon>Erysipelotrichales</taxon>
        <taxon>Erysipelotrichaceae</taxon>
        <taxon>Holdemania</taxon>
    </lineage>
</organism>
<dbReference type="SUPFAM" id="SSF53092">
    <property type="entry name" value="Creatinase/prolidase N-terminal domain"/>
    <property type="match status" value="1"/>
</dbReference>
<dbReference type="Pfam" id="PF01321">
    <property type="entry name" value="Creatinase_N"/>
    <property type="match status" value="1"/>
</dbReference>
<dbReference type="AlphaFoldDB" id="A0A412G0V4"/>
<evidence type="ECO:0000259" key="1">
    <source>
        <dbReference type="Pfam" id="PF01321"/>
    </source>
</evidence>
<dbReference type="EMBL" id="QRUP01000010">
    <property type="protein sequence ID" value="RGR74061.1"/>
    <property type="molecule type" value="Genomic_DNA"/>
</dbReference>
<feature type="domain" description="Creatinase N-terminal" evidence="1">
    <location>
        <begin position="77"/>
        <end position="133"/>
    </location>
</feature>
<dbReference type="Gene3D" id="3.90.230.10">
    <property type="entry name" value="Creatinase/methionine aminopeptidase superfamily"/>
    <property type="match status" value="1"/>
</dbReference>
<comment type="caution">
    <text evidence="2">The sequence shown here is derived from an EMBL/GenBank/DDBJ whole genome shotgun (WGS) entry which is preliminary data.</text>
</comment>
<dbReference type="GO" id="GO:0004177">
    <property type="term" value="F:aminopeptidase activity"/>
    <property type="evidence" value="ECO:0007669"/>
    <property type="project" value="UniProtKB-KW"/>
</dbReference>
<proteinExistence type="predicted"/>